<name>A0A3M7QAG7_BRAPC</name>
<reference evidence="2 3" key="1">
    <citation type="journal article" date="2018" name="Sci. Rep.">
        <title>Genomic signatures of local adaptation to the degree of environmental predictability in rotifers.</title>
        <authorList>
            <person name="Franch-Gras L."/>
            <person name="Hahn C."/>
            <person name="Garcia-Roger E.M."/>
            <person name="Carmona M.J."/>
            <person name="Serra M."/>
            <person name="Gomez A."/>
        </authorList>
    </citation>
    <scope>NUCLEOTIDE SEQUENCE [LARGE SCALE GENOMIC DNA]</scope>
    <source>
        <strain evidence="2">HYR1</strain>
    </source>
</reference>
<evidence type="ECO:0000313" key="2">
    <source>
        <dbReference type="EMBL" id="RNA08212.1"/>
    </source>
</evidence>
<keyword evidence="1" id="KW-0472">Membrane</keyword>
<evidence type="ECO:0000313" key="3">
    <source>
        <dbReference type="Proteomes" id="UP000276133"/>
    </source>
</evidence>
<dbReference type="AlphaFoldDB" id="A0A3M7QAG7"/>
<proteinExistence type="predicted"/>
<organism evidence="2 3">
    <name type="scientific">Brachionus plicatilis</name>
    <name type="common">Marine rotifer</name>
    <name type="synonym">Brachionus muelleri</name>
    <dbReference type="NCBI Taxonomy" id="10195"/>
    <lineage>
        <taxon>Eukaryota</taxon>
        <taxon>Metazoa</taxon>
        <taxon>Spiralia</taxon>
        <taxon>Gnathifera</taxon>
        <taxon>Rotifera</taxon>
        <taxon>Eurotatoria</taxon>
        <taxon>Monogononta</taxon>
        <taxon>Pseudotrocha</taxon>
        <taxon>Ploima</taxon>
        <taxon>Brachionidae</taxon>
        <taxon>Brachionus</taxon>
    </lineage>
</organism>
<keyword evidence="1" id="KW-0812">Transmembrane</keyword>
<evidence type="ECO:0000256" key="1">
    <source>
        <dbReference type="SAM" id="Phobius"/>
    </source>
</evidence>
<dbReference type="EMBL" id="REGN01006813">
    <property type="protein sequence ID" value="RNA08212.1"/>
    <property type="molecule type" value="Genomic_DNA"/>
</dbReference>
<keyword evidence="3" id="KW-1185">Reference proteome</keyword>
<keyword evidence="1" id="KW-1133">Transmembrane helix</keyword>
<dbReference type="Proteomes" id="UP000276133">
    <property type="component" value="Unassembled WGS sequence"/>
</dbReference>
<accession>A0A3M7QAG7</accession>
<feature type="transmembrane region" description="Helical" evidence="1">
    <location>
        <begin position="12"/>
        <end position="30"/>
    </location>
</feature>
<comment type="caution">
    <text evidence="2">The sequence shown here is derived from an EMBL/GenBank/DDBJ whole genome shotgun (WGS) entry which is preliminary data.</text>
</comment>
<gene>
    <name evidence="2" type="ORF">BpHYR1_024337</name>
</gene>
<sequence length="86" mass="10470">MLKLKGSWFFHNNFTPGWFPTIVLFFFIYLTQKNRWSRKCDIRKYLSKNSLFKKEKKRQVAVIVGRLRAPLLGDPSFPQHLYYSYY</sequence>
<protein>
    <submittedName>
        <fullName evidence="2">Uncharacterized protein</fullName>
    </submittedName>
</protein>